<name>A0ABP9VVC8_9BACT</name>
<dbReference type="RefSeq" id="WP_345685860.1">
    <property type="nucleotide sequence ID" value="NZ_BAABRO010000012.1"/>
</dbReference>
<evidence type="ECO:0000313" key="2">
    <source>
        <dbReference type="Proteomes" id="UP001416858"/>
    </source>
</evidence>
<comment type="caution">
    <text evidence="1">The sequence shown here is derived from an EMBL/GenBank/DDBJ whole genome shotgun (WGS) entry which is preliminary data.</text>
</comment>
<protein>
    <submittedName>
        <fullName evidence="1">Uncharacterized protein</fullName>
    </submittedName>
</protein>
<sequence length="102" mass="11875">MDLIQGFFAHLLEKRLLVADDQDKGRFRAFLLATLKNFMANDWRHKTTQRRGGHVKTLTINADDFEQQYQESLSDTCTPELLFDRCRVDALLTNVVCEQRAD</sequence>
<dbReference type="EMBL" id="BAABRO010000012">
    <property type="protein sequence ID" value="GAA5509087.1"/>
    <property type="molecule type" value="Genomic_DNA"/>
</dbReference>
<keyword evidence="2" id="KW-1185">Reference proteome</keyword>
<proteinExistence type="predicted"/>
<organism evidence="1 2">
    <name type="scientific">Novipirellula caenicola</name>
    <dbReference type="NCBI Taxonomy" id="1536901"/>
    <lineage>
        <taxon>Bacteria</taxon>
        <taxon>Pseudomonadati</taxon>
        <taxon>Planctomycetota</taxon>
        <taxon>Planctomycetia</taxon>
        <taxon>Pirellulales</taxon>
        <taxon>Pirellulaceae</taxon>
        <taxon>Novipirellula</taxon>
    </lineage>
</organism>
<evidence type="ECO:0000313" key="1">
    <source>
        <dbReference type="EMBL" id="GAA5509087.1"/>
    </source>
</evidence>
<reference evidence="1 2" key="1">
    <citation type="submission" date="2024-02" db="EMBL/GenBank/DDBJ databases">
        <title>Rhodopirellula caenicola NBRC 110016.</title>
        <authorList>
            <person name="Ichikawa N."/>
            <person name="Katano-Makiyama Y."/>
            <person name="Hidaka K."/>
        </authorList>
    </citation>
    <scope>NUCLEOTIDE SEQUENCE [LARGE SCALE GENOMIC DNA]</scope>
    <source>
        <strain evidence="1 2">NBRC 110016</strain>
    </source>
</reference>
<gene>
    <name evidence="1" type="ORF">Rcae01_04556</name>
</gene>
<accession>A0ABP9VVC8</accession>
<dbReference type="Proteomes" id="UP001416858">
    <property type="component" value="Unassembled WGS sequence"/>
</dbReference>